<comment type="similarity">
    <text evidence="2 13">Belongs to the OXA1/ALB3/YidC family. Type 1 subfamily.</text>
</comment>
<dbReference type="InterPro" id="IPR038221">
    <property type="entry name" value="YidC_periplasmic_sf"/>
</dbReference>
<feature type="region of interest" description="Disordered" evidence="14">
    <location>
        <begin position="583"/>
        <end position="603"/>
    </location>
</feature>
<evidence type="ECO:0000256" key="6">
    <source>
        <dbReference type="ARBA" id="ARBA00022692"/>
    </source>
</evidence>
<evidence type="ECO:0000256" key="4">
    <source>
        <dbReference type="ARBA" id="ARBA00022448"/>
    </source>
</evidence>
<keyword evidence="8 13" id="KW-1133">Transmembrane helix</keyword>
<evidence type="ECO:0000256" key="11">
    <source>
        <dbReference type="ARBA" id="ARBA00033245"/>
    </source>
</evidence>
<evidence type="ECO:0000256" key="12">
    <source>
        <dbReference type="ARBA" id="ARBA00033342"/>
    </source>
</evidence>
<organism evidence="17 18">
    <name type="scientific">Sandarakinorhabdus fusca</name>
    <dbReference type="NCBI Taxonomy" id="1439888"/>
    <lineage>
        <taxon>Bacteria</taxon>
        <taxon>Pseudomonadati</taxon>
        <taxon>Pseudomonadota</taxon>
        <taxon>Alphaproteobacteria</taxon>
        <taxon>Sphingomonadales</taxon>
        <taxon>Sphingosinicellaceae</taxon>
        <taxon>Sandarakinorhabdus</taxon>
    </lineage>
</organism>
<evidence type="ECO:0000256" key="14">
    <source>
        <dbReference type="SAM" id="MobiDB-lite"/>
    </source>
</evidence>
<dbReference type="Gene3D" id="2.70.98.90">
    <property type="match status" value="1"/>
</dbReference>
<dbReference type="EMBL" id="WIOL01000002">
    <property type="protein sequence ID" value="MQT16659.1"/>
    <property type="molecule type" value="Genomic_DNA"/>
</dbReference>
<name>A0A7C9KHS7_9SPHN</name>
<dbReference type="GO" id="GO:0051205">
    <property type="term" value="P:protein insertion into membrane"/>
    <property type="evidence" value="ECO:0007669"/>
    <property type="project" value="TreeGrafter"/>
</dbReference>
<keyword evidence="6 13" id="KW-0812">Transmembrane</keyword>
<comment type="function">
    <text evidence="13">Required for the insertion and/or proper folding and/or complex formation of integral membrane proteins into the membrane. Involved in integration of membrane proteins that insert both dependently and independently of the Sec translocase complex, as well as at least some lipoproteins. Aids folding of multispanning membrane proteins.</text>
</comment>
<feature type="compositionally biased region" description="Low complexity" evidence="14">
    <location>
        <begin position="583"/>
        <end position="595"/>
    </location>
</feature>
<dbReference type="CDD" id="cd20070">
    <property type="entry name" value="5TM_YidC_Alb3"/>
    <property type="match status" value="1"/>
</dbReference>
<dbReference type="Pfam" id="PF02096">
    <property type="entry name" value="60KD_IMP"/>
    <property type="match status" value="1"/>
</dbReference>
<evidence type="ECO:0000256" key="8">
    <source>
        <dbReference type="ARBA" id="ARBA00022989"/>
    </source>
</evidence>
<dbReference type="InterPro" id="IPR047196">
    <property type="entry name" value="YidC_ALB_C"/>
</dbReference>
<comment type="subunit">
    <text evidence="13">Interacts with the Sec translocase complex via SecD. Specifically interacts with transmembrane segments of nascent integral membrane proteins during membrane integration.</text>
</comment>
<dbReference type="InterPro" id="IPR001708">
    <property type="entry name" value="YidC/ALB3/OXA1/COX18"/>
</dbReference>
<keyword evidence="9 13" id="KW-0472">Membrane</keyword>
<evidence type="ECO:0000256" key="7">
    <source>
        <dbReference type="ARBA" id="ARBA00022927"/>
    </source>
</evidence>
<dbReference type="PANTHER" id="PTHR12428">
    <property type="entry name" value="OXA1"/>
    <property type="match status" value="1"/>
</dbReference>
<comment type="subcellular location">
    <subcellularLocation>
        <location evidence="1">Cell inner membrane</location>
        <topology evidence="1">Multi-pass membrane protein</topology>
    </subcellularLocation>
    <subcellularLocation>
        <location evidence="13">Cell membrane</location>
        <topology evidence="13">Multi-pass membrane protein</topology>
    </subcellularLocation>
</comment>
<feature type="transmembrane region" description="Helical" evidence="13">
    <location>
        <begin position="489"/>
        <end position="510"/>
    </location>
</feature>
<evidence type="ECO:0000256" key="2">
    <source>
        <dbReference type="ARBA" id="ARBA00010527"/>
    </source>
</evidence>
<comment type="caution">
    <text evidence="17">The sequence shown here is derived from an EMBL/GenBank/DDBJ whole genome shotgun (WGS) entry which is preliminary data.</text>
</comment>
<gene>
    <name evidence="13 17" type="primary">yidC</name>
    <name evidence="17" type="ORF">F3168_05215</name>
</gene>
<keyword evidence="18" id="KW-1185">Reference proteome</keyword>
<dbReference type="Pfam" id="PF14849">
    <property type="entry name" value="YidC_periplas"/>
    <property type="match status" value="1"/>
</dbReference>
<evidence type="ECO:0000256" key="1">
    <source>
        <dbReference type="ARBA" id="ARBA00004429"/>
    </source>
</evidence>
<dbReference type="PRINTS" id="PR00701">
    <property type="entry name" value="60KDINNERMP"/>
</dbReference>
<evidence type="ECO:0000313" key="17">
    <source>
        <dbReference type="EMBL" id="MQT16659.1"/>
    </source>
</evidence>
<feature type="transmembrane region" description="Helical" evidence="13">
    <location>
        <begin position="431"/>
        <end position="451"/>
    </location>
</feature>
<keyword evidence="7 13" id="KW-0653">Protein transport</keyword>
<dbReference type="CDD" id="cd19961">
    <property type="entry name" value="EcYidC-like_peri"/>
    <property type="match status" value="1"/>
</dbReference>
<evidence type="ECO:0000256" key="3">
    <source>
        <dbReference type="ARBA" id="ARBA00015325"/>
    </source>
</evidence>
<keyword evidence="5 13" id="KW-1003">Cell membrane</keyword>
<feature type="domain" description="Membrane insertase YidC N-terminal" evidence="16">
    <location>
        <begin position="84"/>
        <end position="357"/>
    </location>
</feature>
<dbReference type="GO" id="GO:0032977">
    <property type="term" value="F:membrane insertase activity"/>
    <property type="evidence" value="ECO:0007669"/>
    <property type="project" value="InterPro"/>
</dbReference>
<dbReference type="GO" id="GO:0015031">
    <property type="term" value="P:protein transport"/>
    <property type="evidence" value="ECO:0007669"/>
    <property type="project" value="UniProtKB-KW"/>
</dbReference>
<feature type="transmembrane region" description="Helical" evidence="13">
    <location>
        <begin position="360"/>
        <end position="387"/>
    </location>
</feature>
<accession>A0A7C9KHS7</accession>
<dbReference type="NCBIfam" id="TIGR03592">
    <property type="entry name" value="yidC_oxa1_cterm"/>
    <property type="match status" value="1"/>
</dbReference>
<keyword evidence="4 13" id="KW-0813">Transport</keyword>
<sequence>MSKDTRNIILAFLLSALVLMGWQIAADRYFPAAVAPPAVVADSSAPAAPAATPGVVAAPGGAVPGVGAAAASGDRATILAATPRVTIATPRVSGSINLKGARFDDLVLPPYRLTILKDSPPVRIFSPSGTKDAYFGQFGWVGAGAPPVDALWTADRATLTTAAPVTLRWINPAGAVFEQIIAIDKDFMFTVRQRVTNPGPAPLSLQTWGLVSRLGEGAEQTSFNMHIGPVGVTDGTLRDSEVEYEKLRDDGPKRYTTTGGWLGITEKYWLAAVIPDQKMKVDARFAAAPGDLFQTDFLGPVTVVAPGATQDVTGHFFAGAKEISLLDSYMTRLGIPHFDLAVSWGWFIMLAQPIFHLLEWLFHVTGNFGVAIIGLTLIVRAALFPIANKQYESMAKMRIMGPKMKALQDRYKDDKVKQQQEIMALYKAEKVNPVAGCLPLLIQIPVFYALYKSLMVSIEMRHQPFVLWIKDLSAPDPLTPLNLFGLIPWTPPAMIALGVFPILLGLTMWLQQKLAPPQADPVQRQVFALMPWVLMFVMAPFPAGLQLYWIVNNLVSIGQQWYMLRKYPMPATPAAETVTVAATPAKVTPTKGTPAKPRPARPK</sequence>
<dbReference type="GO" id="GO:0005886">
    <property type="term" value="C:plasma membrane"/>
    <property type="evidence" value="ECO:0007669"/>
    <property type="project" value="UniProtKB-SubCell"/>
</dbReference>
<evidence type="ECO:0000256" key="13">
    <source>
        <dbReference type="HAMAP-Rule" id="MF_01810"/>
    </source>
</evidence>
<reference evidence="17 18" key="1">
    <citation type="submission" date="2019-09" db="EMBL/GenBank/DDBJ databases">
        <title>Polymorphobacter sp. isolated from a lake in China.</title>
        <authorList>
            <person name="Liu Z."/>
        </authorList>
    </citation>
    <scope>NUCLEOTIDE SEQUENCE [LARGE SCALE GENOMIC DNA]</scope>
    <source>
        <strain evidence="17 18">D40P</strain>
    </source>
</reference>
<dbReference type="NCBIfam" id="NF002353">
    <property type="entry name" value="PRK01318.1-4"/>
    <property type="match status" value="1"/>
</dbReference>
<proteinExistence type="inferred from homology"/>
<dbReference type="Proteomes" id="UP000481327">
    <property type="component" value="Unassembled WGS sequence"/>
</dbReference>
<dbReference type="RefSeq" id="WP_152577134.1">
    <property type="nucleotide sequence ID" value="NZ_JAATJI010000001.1"/>
</dbReference>
<feature type="domain" description="Membrane insertase YidC/Oxa/ALB C-terminal" evidence="15">
    <location>
        <begin position="368"/>
        <end position="563"/>
    </location>
</feature>
<evidence type="ECO:0000256" key="10">
    <source>
        <dbReference type="ARBA" id="ARBA00023186"/>
    </source>
</evidence>
<dbReference type="AlphaFoldDB" id="A0A7C9KHS7"/>
<dbReference type="InterPro" id="IPR028055">
    <property type="entry name" value="YidC/Oxa/ALB_C"/>
</dbReference>
<dbReference type="PANTHER" id="PTHR12428:SF65">
    <property type="entry name" value="CYTOCHROME C OXIDASE ASSEMBLY PROTEIN COX18, MITOCHONDRIAL"/>
    <property type="match status" value="1"/>
</dbReference>
<dbReference type="InterPro" id="IPR019998">
    <property type="entry name" value="Membr_insert_YidC"/>
</dbReference>
<dbReference type="PRINTS" id="PR01900">
    <property type="entry name" value="YIDCPROTEIN"/>
</dbReference>
<dbReference type="InterPro" id="IPR028053">
    <property type="entry name" value="Membr_insert_YidC_N"/>
</dbReference>
<evidence type="ECO:0000256" key="5">
    <source>
        <dbReference type="ARBA" id="ARBA00022475"/>
    </source>
</evidence>
<protein>
    <recommendedName>
        <fullName evidence="3 13">Membrane protein insertase YidC</fullName>
    </recommendedName>
    <alternativeName>
        <fullName evidence="12 13">Foldase YidC</fullName>
    </alternativeName>
    <alternativeName>
        <fullName evidence="11 13">Membrane integrase YidC</fullName>
    </alternativeName>
    <alternativeName>
        <fullName evidence="13">Membrane protein YidC</fullName>
    </alternativeName>
</protein>
<dbReference type="HAMAP" id="MF_01810">
    <property type="entry name" value="YidC_type1"/>
    <property type="match status" value="1"/>
</dbReference>
<evidence type="ECO:0000259" key="15">
    <source>
        <dbReference type="Pfam" id="PF02096"/>
    </source>
</evidence>
<feature type="transmembrane region" description="Helical" evidence="13">
    <location>
        <begin position="522"/>
        <end position="541"/>
    </location>
</feature>
<evidence type="ECO:0000256" key="9">
    <source>
        <dbReference type="ARBA" id="ARBA00023136"/>
    </source>
</evidence>
<dbReference type="NCBIfam" id="TIGR03593">
    <property type="entry name" value="yidC_nterm"/>
    <property type="match status" value="1"/>
</dbReference>
<keyword evidence="10 13" id="KW-0143">Chaperone</keyword>
<evidence type="ECO:0000259" key="16">
    <source>
        <dbReference type="Pfam" id="PF14849"/>
    </source>
</evidence>
<evidence type="ECO:0000313" key="18">
    <source>
        <dbReference type="Proteomes" id="UP000481327"/>
    </source>
</evidence>